<reference evidence="2 3" key="1">
    <citation type="submission" date="2020-04" db="EMBL/GenBank/DDBJ databases">
        <authorList>
            <person name="Yoon J."/>
        </authorList>
    </citation>
    <scope>NUCLEOTIDE SEQUENCE [LARGE SCALE GENOMIC DNA]</scope>
    <source>
        <strain evidence="2 3">KMU-115</strain>
    </source>
</reference>
<evidence type="ECO:0000313" key="2">
    <source>
        <dbReference type="EMBL" id="NKX44927.1"/>
    </source>
</evidence>
<name>A0A7X6GYW1_9RHOB</name>
<keyword evidence="3" id="KW-1185">Reference proteome</keyword>
<evidence type="ECO:0000313" key="3">
    <source>
        <dbReference type="Proteomes" id="UP000526408"/>
    </source>
</evidence>
<dbReference type="AlphaFoldDB" id="A0A7X6GYW1"/>
<evidence type="ECO:0000256" key="1">
    <source>
        <dbReference type="SAM" id="SignalP"/>
    </source>
</evidence>
<protein>
    <submittedName>
        <fullName evidence="2">Uncharacterized protein</fullName>
    </submittedName>
</protein>
<dbReference type="Proteomes" id="UP000526408">
    <property type="component" value="Unassembled WGS sequence"/>
</dbReference>
<feature type="chain" id="PRO_5030526516" evidence="1">
    <location>
        <begin position="18"/>
        <end position="148"/>
    </location>
</feature>
<comment type="caution">
    <text evidence="2">The sequence shown here is derived from an EMBL/GenBank/DDBJ whole genome shotgun (WGS) entry which is preliminary data.</text>
</comment>
<organism evidence="2 3">
    <name type="scientific">Roseicyclus persicicus</name>
    <dbReference type="NCBI Taxonomy" id="2650661"/>
    <lineage>
        <taxon>Bacteria</taxon>
        <taxon>Pseudomonadati</taxon>
        <taxon>Pseudomonadota</taxon>
        <taxon>Alphaproteobacteria</taxon>
        <taxon>Rhodobacterales</taxon>
        <taxon>Roseobacteraceae</taxon>
        <taxon>Roseicyclus</taxon>
    </lineage>
</organism>
<proteinExistence type="predicted"/>
<keyword evidence="1" id="KW-0732">Signal</keyword>
<accession>A0A7X6GYW1</accession>
<dbReference type="EMBL" id="JAAZQQ010000003">
    <property type="protein sequence ID" value="NKX44927.1"/>
    <property type="molecule type" value="Genomic_DNA"/>
</dbReference>
<sequence>MRAATACLLALTATAAAQTPPTLEALRAIEAPDPVLSYRVGDSEVALLPWDVAAVELSESGGITDIFLRLAPGAAAALAARVAAAPGVPVAVTVCGAEMEDAILPDRAEAGTLYLANTTWPRGEAVRALWQGRARCDTVQAEVFTHAN</sequence>
<feature type="signal peptide" evidence="1">
    <location>
        <begin position="1"/>
        <end position="17"/>
    </location>
</feature>
<gene>
    <name evidence="2" type="ORF">HCU73_10025</name>
</gene>
<dbReference type="RefSeq" id="WP_168623325.1">
    <property type="nucleotide sequence ID" value="NZ_JAAZQQ010000003.1"/>
</dbReference>